<sequence precursor="true">MSNASYKTLSALPWLTVHAVRFCQLAGLALAMTVSSVEAGEGDWDQWRGPQRDGAWQGNLPETLDELALAWEKSLGPSYSGPVTNGQAVFTTETVDESLERVTAFNMETGAVLWESEWDGAIVVPPYAAENGSCIKSTPALGSGSLVVLGMRDELVCLDQTSGEQRWKVDLADRFAARRQTFGGVCSPLIDGDAVYVMGGGGTVKLAIDDGSTVWRTLADEGEDDDALSSPIIASIAGIRQLVVQTRTRLCGVELEKGSVLWQVPIQAYRNMNILTPTVIGDRVFMAAHTGRSQCFAVTFAEGSWTVEEVWNQKTQGYMSSPVADAQTIYLHSKAERLTALDVETGAIRWTSKPVGKYQSLVRNRHAILGLSSRGELLLVKADPQNLVIQSTRQVADDSWGYLGVFDGGLLVRDLTSLKVFRY</sequence>
<dbReference type="SUPFAM" id="SSF50998">
    <property type="entry name" value="Quinoprotein alcohol dehydrogenase-like"/>
    <property type="match status" value="1"/>
</dbReference>
<dbReference type="PANTHER" id="PTHR34512:SF30">
    <property type="entry name" value="OUTER MEMBRANE PROTEIN ASSEMBLY FACTOR BAMB"/>
    <property type="match status" value="1"/>
</dbReference>
<dbReference type="AlphaFoldDB" id="A0A5B9QAT0"/>
<feature type="domain" description="Pyrrolo-quinoline quinone repeat" evidence="2">
    <location>
        <begin position="100"/>
        <end position="351"/>
    </location>
</feature>
<dbReference type="InterPro" id="IPR011047">
    <property type="entry name" value="Quinoprotein_ADH-like_sf"/>
</dbReference>
<keyword evidence="1" id="KW-0732">Signal</keyword>
<feature type="chain" id="PRO_5023077961" evidence="1">
    <location>
        <begin position="40"/>
        <end position="423"/>
    </location>
</feature>
<protein>
    <submittedName>
        <fullName evidence="3">Outer membrane biogenesis protein BamB</fullName>
    </submittedName>
</protein>
<proteinExistence type="predicted"/>
<accession>A0A5B9QAT0</accession>
<feature type="signal peptide" evidence="1">
    <location>
        <begin position="1"/>
        <end position="39"/>
    </location>
</feature>
<evidence type="ECO:0000259" key="2">
    <source>
        <dbReference type="Pfam" id="PF13360"/>
    </source>
</evidence>
<dbReference type="InterPro" id="IPR002372">
    <property type="entry name" value="PQQ_rpt_dom"/>
</dbReference>
<dbReference type="KEGG" id="bgok:Pr1d_34260"/>
<dbReference type="Pfam" id="PF13360">
    <property type="entry name" value="PQQ_2"/>
    <property type="match status" value="1"/>
</dbReference>
<dbReference type="PANTHER" id="PTHR34512">
    <property type="entry name" value="CELL SURFACE PROTEIN"/>
    <property type="match status" value="1"/>
</dbReference>
<keyword evidence="4" id="KW-1185">Reference proteome</keyword>
<dbReference type="RefSeq" id="WP_148074521.1">
    <property type="nucleotide sequence ID" value="NZ_CP042913.1"/>
</dbReference>
<dbReference type="InterPro" id="IPR018391">
    <property type="entry name" value="PQQ_b-propeller_rpt"/>
</dbReference>
<gene>
    <name evidence="3" type="ORF">Pr1d_34260</name>
</gene>
<organism evidence="3 4">
    <name type="scientific">Bythopirellula goksoeyrii</name>
    <dbReference type="NCBI Taxonomy" id="1400387"/>
    <lineage>
        <taxon>Bacteria</taxon>
        <taxon>Pseudomonadati</taxon>
        <taxon>Planctomycetota</taxon>
        <taxon>Planctomycetia</taxon>
        <taxon>Pirellulales</taxon>
        <taxon>Lacipirellulaceae</taxon>
        <taxon>Bythopirellula</taxon>
    </lineage>
</organism>
<dbReference type="OrthoDB" id="246101at2"/>
<evidence type="ECO:0000313" key="4">
    <source>
        <dbReference type="Proteomes" id="UP000323917"/>
    </source>
</evidence>
<dbReference type="SMART" id="SM00564">
    <property type="entry name" value="PQQ"/>
    <property type="match status" value="3"/>
</dbReference>
<evidence type="ECO:0000313" key="3">
    <source>
        <dbReference type="EMBL" id="QEG36117.1"/>
    </source>
</evidence>
<reference evidence="3 4" key="1">
    <citation type="submission" date="2019-08" db="EMBL/GenBank/DDBJ databases">
        <title>Deep-cultivation of Planctomycetes and their phenomic and genomic characterization uncovers novel biology.</title>
        <authorList>
            <person name="Wiegand S."/>
            <person name="Jogler M."/>
            <person name="Boedeker C."/>
            <person name="Pinto D."/>
            <person name="Vollmers J."/>
            <person name="Rivas-Marin E."/>
            <person name="Kohn T."/>
            <person name="Peeters S.H."/>
            <person name="Heuer A."/>
            <person name="Rast P."/>
            <person name="Oberbeckmann S."/>
            <person name="Bunk B."/>
            <person name="Jeske O."/>
            <person name="Meyerdierks A."/>
            <person name="Storesund J.E."/>
            <person name="Kallscheuer N."/>
            <person name="Luecker S."/>
            <person name="Lage O.M."/>
            <person name="Pohl T."/>
            <person name="Merkel B.J."/>
            <person name="Hornburger P."/>
            <person name="Mueller R.-W."/>
            <person name="Bruemmer F."/>
            <person name="Labrenz M."/>
            <person name="Spormann A.M."/>
            <person name="Op den Camp H."/>
            <person name="Overmann J."/>
            <person name="Amann R."/>
            <person name="Jetten M.S.M."/>
            <person name="Mascher T."/>
            <person name="Medema M.H."/>
            <person name="Devos D.P."/>
            <person name="Kaster A.-K."/>
            <person name="Ovreas L."/>
            <person name="Rohde M."/>
            <person name="Galperin M.Y."/>
            <person name="Jogler C."/>
        </authorList>
    </citation>
    <scope>NUCLEOTIDE SEQUENCE [LARGE SCALE GENOMIC DNA]</scope>
    <source>
        <strain evidence="3 4">Pr1d</strain>
    </source>
</reference>
<dbReference type="InterPro" id="IPR015943">
    <property type="entry name" value="WD40/YVTN_repeat-like_dom_sf"/>
</dbReference>
<name>A0A5B9QAT0_9BACT</name>
<dbReference type="Gene3D" id="2.130.10.10">
    <property type="entry name" value="YVTN repeat-like/Quinoprotein amine dehydrogenase"/>
    <property type="match status" value="1"/>
</dbReference>
<dbReference type="EMBL" id="CP042913">
    <property type="protein sequence ID" value="QEG36117.1"/>
    <property type="molecule type" value="Genomic_DNA"/>
</dbReference>
<dbReference type="Proteomes" id="UP000323917">
    <property type="component" value="Chromosome"/>
</dbReference>
<evidence type="ECO:0000256" key="1">
    <source>
        <dbReference type="SAM" id="SignalP"/>
    </source>
</evidence>